<keyword evidence="3" id="KW-1185">Reference proteome</keyword>
<proteinExistence type="predicted"/>
<evidence type="ECO:0000313" key="3">
    <source>
        <dbReference type="Proteomes" id="UP001152622"/>
    </source>
</evidence>
<feature type="region of interest" description="Disordered" evidence="1">
    <location>
        <begin position="144"/>
        <end position="165"/>
    </location>
</feature>
<name>A0A9Q1IGH5_SYNKA</name>
<feature type="region of interest" description="Disordered" evidence="1">
    <location>
        <begin position="38"/>
        <end position="66"/>
    </location>
</feature>
<dbReference type="Proteomes" id="UP001152622">
    <property type="component" value="Chromosome 15"/>
</dbReference>
<organism evidence="2 3">
    <name type="scientific">Synaphobranchus kaupii</name>
    <name type="common">Kaup's arrowtooth eel</name>
    <dbReference type="NCBI Taxonomy" id="118154"/>
    <lineage>
        <taxon>Eukaryota</taxon>
        <taxon>Metazoa</taxon>
        <taxon>Chordata</taxon>
        <taxon>Craniata</taxon>
        <taxon>Vertebrata</taxon>
        <taxon>Euteleostomi</taxon>
        <taxon>Actinopterygii</taxon>
        <taxon>Neopterygii</taxon>
        <taxon>Teleostei</taxon>
        <taxon>Anguilliformes</taxon>
        <taxon>Synaphobranchidae</taxon>
        <taxon>Synaphobranchus</taxon>
    </lineage>
</organism>
<comment type="caution">
    <text evidence="2">The sequence shown here is derived from an EMBL/GenBank/DDBJ whole genome shotgun (WGS) entry which is preliminary data.</text>
</comment>
<evidence type="ECO:0000313" key="2">
    <source>
        <dbReference type="EMBL" id="KAJ8341008.1"/>
    </source>
</evidence>
<dbReference type="EMBL" id="JAINUF010000015">
    <property type="protein sequence ID" value="KAJ8341008.1"/>
    <property type="molecule type" value="Genomic_DNA"/>
</dbReference>
<sequence length="185" mass="19824">MTAVPPSARPHSVTPKSGMVLEPHVRILRVPCRSFSGGTGSAAPAPADKCPVSKYKPQKTDESPSDSLTWVRYGLCTFFSKRGTEPVTQAKGIELLPQQINNSVVPRRDSQWRHMSLSGPSHSCPGRERRLYFGAVLAGGSHPVSPLPDPAAGQTAHTPPPRALARGSALSSCVRALAEQPRRCK</sequence>
<evidence type="ECO:0000256" key="1">
    <source>
        <dbReference type="SAM" id="MobiDB-lite"/>
    </source>
</evidence>
<reference evidence="2" key="1">
    <citation type="journal article" date="2023" name="Science">
        <title>Genome structures resolve the early diversification of teleost fishes.</title>
        <authorList>
            <person name="Parey E."/>
            <person name="Louis A."/>
            <person name="Montfort J."/>
            <person name="Bouchez O."/>
            <person name="Roques C."/>
            <person name="Iampietro C."/>
            <person name="Lluch J."/>
            <person name="Castinel A."/>
            <person name="Donnadieu C."/>
            <person name="Desvignes T."/>
            <person name="Floi Bucao C."/>
            <person name="Jouanno E."/>
            <person name="Wen M."/>
            <person name="Mejri S."/>
            <person name="Dirks R."/>
            <person name="Jansen H."/>
            <person name="Henkel C."/>
            <person name="Chen W.J."/>
            <person name="Zahm M."/>
            <person name="Cabau C."/>
            <person name="Klopp C."/>
            <person name="Thompson A.W."/>
            <person name="Robinson-Rechavi M."/>
            <person name="Braasch I."/>
            <person name="Lecointre G."/>
            <person name="Bobe J."/>
            <person name="Postlethwait J.H."/>
            <person name="Berthelot C."/>
            <person name="Roest Crollius H."/>
            <person name="Guiguen Y."/>
        </authorList>
    </citation>
    <scope>NUCLEOTIDE SEQUENCE</scope>
    <source>
        <strain evidence="2">WJC10195</strain>
    </source>
</reference>
<dbReference type="AlphaFoldDB" id="A0A9Q1IGH5"/>
<protein>
    <submittedName>
        <fullName evidence="2">Uncharacterized protein</fullName>
    </submittedName>
</protein>
<gene>
    <name evidence="2" type="ORF">SKAU_G00332990</name>
</gene>
<accession>A0A9Q1IGH5</accession>